<comment type="similarity">
    <text evidence="1">Belongs to the RecO family.</text>
</comment>
<dbReference type="GO" id="GO:0006310">
    <property type="term" value="P:DNA recombination"/>
    <property type="evidence" value="ECO:0007669"/>
    <property type="project" value="UniProtKB-KW"/>
</dbReference>
<name>A0A382EA52_9ZZZZ</name>
<dbReference type="InterPro" id="IPR037278">
    <property type="entry name" value="ARFGAP/RecO"/>
</dbReference>
<evidence type="ECO:0000256" key="1">
    <source>
        <dbReference type="ARBA" id="ARBA00007452"/>
    </source>
</evidence>
<proteinExistence type="inferred from homology"/>
<dbReference type="Pfam" id="PF02565">
    <property type="entry name" value="RecO_C"/>
    <property type="match status" value="1"/>
</dbReference>
<dbReference type="HAMAP" id="MF_00201">
    <property type="entry name" value="RecO"/>
    <property type="match status" value="1"/>
</dbReference>
<dbReference type="Pfam" id="PF11967">
    <property type="entry name" value="RecO_N"/>
    <property type="match status" value="1"/>
</dbReference>
<dbReference type="AlphaFoldDB" id="A0A382EA52"/>
<dbReference type="GO" id="GO:0006302">
    <property type="term" value="P:double-strand break repair"/>
    <property type="evidence" value="ECO:0007669"/>
    <property type="project" value="TreeGrafter"/>
</dbReference>
<keyword evidence="5" id="KW-0234">DNA repair</keyword>
<reference evidence="8" key="1">
    <citation type="submission" date="2018-05" db="EMBL/GenBank/DDBJ databases">
        <authorList>
            <person name="Lanie J.A."/>
            <person name="Ng W.-L."/>
            <person name="Kazmierczak K.M."/>
            <person name="Andrzejewski T.M."/>
            <person name="Davidsen T.M."/>
            <person name="Wayne K.J."/>
            <person name="Tettelin H."/>
            <person name="Glass J.I."/>
            <person name="Rusch D."/>
            <person name="Podicherti R."/>
            <person name="Tsui H.-C.T."/>
            <person name="Winkler M.E."/>
        </authorList>
    </citation>
    <scope>NUCLEOTIDE SEQUENCE</scope>
</reference>
<dbReference type="SUPFAM" id="SSF57863">
    <property type="entry name" value="ArfGap/RecO-like zinc finger"/>
    <property type="match status" value="1"/>
</dbReference>
<evidence type="ECO:0000256" key="3">
    <source>
        <dbReference type="ARBA" id="ARBA00022763"/>
    </source>
</evidence>
<dbReference type="InterPro" id="IPR042242">
    <property type="entry name" value="RecO_C"/>
</dbReference>
<sequence length="270" mass="29740">MGETSKLVTLFSEKHGKLKVMAKGARKPKSKYGGCLEVTNEIHVVCYLRDDRDLQTLSDAEVVRTHPQLLTDLTRLAFAGAASEMLDRLTIEHEPNERLYACLLGILRGLEEVSSQQLESLFWYFQLRVAASLGYRPELSACTNCGCELELEASWFSPALGGGVCQSCSREAAADGADAFSSGGTTIFGTTTRRVSGESLRFLALLQSMRTYPRQDLPPAPPRRGEIRGMLRSFLEYHAGATGRLRSLEFLDALGPYQPPDQEAAVNDED</sequence>
<dbReference type="EMBL" id="UINC01043478">
    <property type="protein sequence ID" value="SVB47568.1"/>
    <property type="molecule type" value="Genomic_DNA"/>
</dbReference>
<evidence type="ECO:0000256" key="4">
    <source>
        <dbReference type="ARBA" id="ARBA00023172"/>
    </source>
</evidence>
<evidence type="ECO:0000256" key="5">
    <source>
        <dbReference type="ARBA" id="ARBA00023204"/>
    </source>
</evidence>
<accession>A0A382EA52</accession>
<dbReference type="Gene3D" id="1.20.1440.120">
    <property type="entry name" value="Recombination protein O, C-terminal domain"/>
    <property type="match status" value="1"/>
</dbReference>
<dbReference type="NCBIfam" id="TIGR00613">
    <property type="entry name" value="reco"/>
    <property type="match status" value="1"/>
</dbReference>
<organism evidence="8">
    <name type="scientific">marine metagenome</name>
    <dbReference type="NCBI Taxonomy" id="408172"/>
    <lineage>
        <taxon>unclassified sequences</taxon>
        <taxon>metagenomes</taxon>
        <taxon>ecological metagenomes</taxon>
    </lineage>
</organism>
<dbReference type="GO" id="GO:0043590">
    <property type="term" value="C:bacterial nucleoid"/>
    <property type="evidence" value="ECO:0007669"/>
    <property type="project" value="TreeGrafter"/>
</dbReference>
<dbReference type="InterPro" id="IPR012340">
    <property type="entry name" value="NA-bd_OB-fold"/>
</dbReference>
<dbReference type="PANTHER" id="PTHR33991">
    <property type="entry name" value="DNA REPAIR PROTEIN RECO"/>
    <property type="match status" value="1"/>
</dbReference>
<feature type="domain" description="DNA replication/recombination mediator RecO N-terminal" evidence="7">
    <location>
        <begin position="1"/>
        <end position="65"/>
    </location>
</feature>
<keyword evidence="4" id="KW-0233">DNA recombination</keyword>
<protein>
    <recommendedName>
        <fullName evidence="2">DNA repair protein RecO</fullName>
    </recommendedName>
    <alternativeName>
        <fullName evidence="6">Recombination protein O</fullName>
    </alternativeName>
</protein>
<evidence type="ECO:0000256" key="6">
    <source>
        <dbReference type="ARBA" id="ARBA00033409"/>
    </source>
</evidence>
<dbReference type="InterPro" id="IPR022572">
    <property type="entry name" value="DNA_rep/recomb_RecO_N"/>
</dbReference>
<evidence type="ECO:0000259" key="7">
    <source>
        <dbReference type="Pfam" id="PF11967"/>
    </source>
</evidence>
<evidence type="ECO:0000313" key="8">
    <source>
        <dbReference type="EMBL" id="SVB47568.1"/>
    </source>
</evidence>
<dbReference type="Gene3D" id="2.40.50.140">
    <property type="entry name" value="Nucleic acid-binding proteins"/>
    <property type="match status" value="1"/>
</dbReference>
<dbReference type="PANTHER" id="PTHR33991:SF1">
    <property type="entry name" value="DNA REPAIR PROTEIN RECO"/>
    <property type="match status" value="1"/>
</dbReference>
<dbReference type="InterPro" id="IPR003717">
    <property type="entry name" value="RecO"/>
</dbReference>
<dbReference type="SUPFAM" id="SSF50249">
    <property type="entry name" value="Nucleic acid-binding proteins"/>
    <property type="match status" value="1"/>
</dbReference>
<keyword evidence="3" id="KW-0227">DNA damage</keyword>
<gene>
    <name evidence="8" type="ORF">METZ01_LOCUS200422</name>
</gene>
<evidence type="ECO:0000256" key="2">
    <source>
        <dbReference type="ARBA" id="ARBA00021310"/>
    </source>
</evidence>